<proteinExistence type="predicted"/>
<accession>A0A146HIZ4</accession>
<keyword evidence="2" id="KW-1185">Reference proteome</keyword>
<evidence type="ECO:0000313" key="2">
    <source>
        <dbReference type="Proteomes" id="UP000613580"/>
    </source>
</evidence>
<name>A0A146HIZ4_MYCCL</name>
<dbReference type="InterPro" id="IPR039540">
    <property type="entry name" value="UBL3-like_ubiquitin_dom"/>
</dbReference>
<dbReference type="PROSITE" id="PS50053">
    <property type="entry name" value="UBIQUITIN_2"/>
    <property type="match status" value="1"/>
</dbReference>
<dbReference type="InterPro" id="IPR029071">
    <property type="entry name" value="Ubiquitin-like_domsf"/>
</dbReference>
<dbReference type="InterPro" id="IPR000626">
    <property type="entry name" value="Ubiquitin-like_dom"/>
</dbReference>
<gene>
    <name evidence="1" type="ORF">HMN09_00491400</name>
</gene>
<dbReference type="InterPro" id="IPR040015">
    <property type="entry name" value="UBL3-like"/>
</dbReference>
<dbReference type="OrthoDB" id="1043111at2759"/>
<protein>
    <submittedName>
        <fullName evidence="1">Ubiquitin-like domain-containing protein</fullName>
    </submittedName>
</protein>
<dbReference type="PANTHER" id="PTHR13169">
    <property type="entry name" value="UBIQUITIN-LIKE PROTEIN 3 HCG-1 PROTEIN"/>
    <property type="match status" value="1"/>
</dbReference>
<dbReference type="SUPFAM" id="SSF54236">
    <property type="entry name" value="Ubiquitin-like"/>
    <property type="match status" value="1"/>
</dbReference>
<dbReference type="EMBL" id="JACAZE010000006">
    <property type="protein sequence ID" value="KAF7313357.1"/>
    <property type="molecule type" value="Genomic_DNA"/>
</dbReference>
<dbReference type="Proteomes" id="UP000613580">
    <property type="component" value="Unassembled WGS sequence"/>
</dbReference>
<comment type="caution">
    <text evidence="1">The sequence shown here is derived from an EMBL/GenBank/DDBJ whole genome shotgun (WGS) entry which is preliminary data.</text>
</comment>
<sequence length="173" mass="18576">MDDPPPPQAEDQPVQTTEPSAAEPEPAQVPQTTLTFLLVSGRRRTMSFDPETTVGRVKELIWNAWPTEWSDERPPAPAFLRVLYLGKILQDEETLAKLNLPSFTPSPTDETPPPPPTIVHLAIRMHAPAADDAPKKRKSTRRNATSASEGGPGVPADGDAADDAGSGCCCVVC</sequence>
<dbReference type="AlphaFoldDB" id="A0A146HIZ4"/>
<reference evidence="1" key="1">
    <citation type="submission" date="2020-05" db="EMBL/GenBank/DDBJ databases">
        <title>Mycena genomes resolve the evolution of fungal bioluminescence.</title>
        <authorList>
            <person name="Tsai I.J."/>
        </authorList>
    </citation>
    <scope>NUCLEOTIDE SEQUENCE</scope>
    <source>
        <strain evidence="1">110903Hualien_Pintung</strain>
    </source>
</reference>
<organism evidence="1 2">
    <name type="scientific">Mycena chlorophos</name>
    <name type="common">Agaric fungus</name>
    <name type="synonym">Agaricus chlorophos</name>
    <dbReference type="NCBI Taxonomy" id="658473"/>
    <lineage>
        <taxon>Eukaryota</taxon>
        <taxon>Fungi</taxon>
        <taxon>Dikarya</taxon>
        <taxon>Basidiomycota</taxon>
        <taxon>Agaricomycotina</taxon>
        <taxon>Agaricomycetes</taxon>
        <taxon>Agaricomycetidae</taxon>
        <taxon>Agaricales</taxon>
        <taxon>Marasmiineae</taxon>
        <taxon>Mycenaceae</taxon>
        <taxon>Mycena</taxon>
    </lineage>
</organism>
<dbReference type="Pfam" id="PF13881">
    <property type="entry name" value="Rad60-SLD_2"/>
    <property type="match status" value="1"/>
</dbReference>
<dbReference type="PANTHER" id="PTHR13169:SF0">
    <property type="entry name" value="UBIQUITIN-LIKE PROTEIN 3"/>
    <property type="match status" value="1"/>
</dbReference>
<evidence type="ECO:0000313" key="1">
    <source>
        <dbReference type="EMBL" id="KAF7313357.1"/>
    </source>
</evidence>
<dbReference type="Gene3D" id="3.10.20.90">
    <property type="entry name" value="Phosphatidylinositol 3-kinase Catalytic Subunit, Chain A, domain 1"/>
    <property type="match status" value="1"/>
</dbReference>